<name>A0A2G6E5Y0_9BACT</name>
<proteinExistence type="predicted"/>
<dbReference type="PANTHER" id="PTHR36194">
    <property type="entry name" value="S-LAYER-LIKE PROTEIN"/>
    <property type="match status" value="1"/>
</dbReference>
<gene>
    <name evidence="4" type="ORF">CSB45_08135</name>
</gene>
<feature type="region of interest" description="Disordered" evidence="1">
    <location>
        <begin position="222"/>
        <end position="246"/>
    </location>
</feature>
<evidence type="ECO:0000313" key="4">
    <source>
        <dbReference type="EMBL" id="PID57188.1"/>
    </source>
</evidence>
<keyword evidence="2" id="KW-0732">Signal</keyword>
<dbReference type="PANTHER" id="PTHR36194:SF1">
    <property type="entry name" value="S-LAYER-LIKE PROTEIN"/>
    <property type="match status" value="1"/>
</dbReference>
<sequence>MMNENRRLYAIVSLLFSVFVFCASAGEAEMKTFSPAYGELMTMLENFRPENSIDVNIGTEFEEYKIGDPFEMRFMTSEACYIVLMNISSGGDITFITPSAVMPDNKVDGGRVYSTRSDFDMDIKVAAPEGIETINIFCSSEPLDLFHYDGEKEPLYTIKSSDEVRLTKLIENLKRLEQIDWSGNSVSFKITDPASTRRTRAIFRKRGGGALLPIGSTGTTGKFFPPIGTTGTTGKSENRPSNSEHE</sequence>
<evidence type="ECO:0000313" key="5">
    <source>
        <dbReference type="Proteomes" id="UP000229740"/>
    </source>
</evidence>
<comment type="caution">
    <text evidence="4">The sequence shown here is derived from an EMBL/GenBank/DDBJ whole genome shotgun (WGS) entry which is preliminary data.</text>
</comment>
<feature type="domain" description="DUF4384" evidence="3">
    <location>
        <begin position="63"/>
        <end position="142"/>
    </location>
</feature>
<feature type="signal peptide" evidence="2">
    <location>
        <begin position="1"/>
        <end position="25"/>
    </location>
</feature>
<feature type="compositionally biased region" description="Basic and acidic residues" evidence="1">
    <location>
        <begin position="236"/>
        <end position="246"/>
    </location>
</feature>
<evidence type="ECO:0000256" key="2">
    <source>
        <dbReference type="SAM" id="SignalP"/>
    </source>
</evidence>
<protein>
    <recommendedName>
        <fullName evidence="3">DUF4384 domain-containing protein</fullName>
    </recommendedName>
</protein>
<dbReference type="EMBL" id="PDPS01000028">
    <property type="protein sequence ID" value="PID57188.1"/>
    <property type="molecule type" value="Genomic_DNA"/>
</dbReference>
<reference evidence="4 5" key="1">
    <citation type="submission" date="2017-10" db="EMBL/GenBank/DDBJ databases">
        <title>Novel microbial diversity and functional potential in the marine mammal oral microbiome.</title>
        <authorList>
            <person name="Dudek N.K."/>
            <person name="Sun C.L."/>
            <person name="Burstein D."/>
            <person name="Kantor R.S."/>
            <person name="Aliaga Goltsman D.S."/>
            <person name="Bik E.M."/>
            <person name="Thomas B.C."/>
            <person name="Banfield J.F."/>
            <person name="Relman D.A."/>
        </authorList>
    </citation>
    <scope>NUCLEOTIDE SEQUENCE [LARGE SCALE GENOMIC DNA]</scope>
    <source>
        <strain evidence="4">DOLZORAL124_49_17</strain>
    </source>
</reference>
<feature type="chain" id="PRO_5013559538" description="DUF4384 domain-containing protein" evidence="2">
    <location>
        <begin position="26"/>
        <end position="246"/>
    </location>
</feature>
<organism evidence="4 5">
    <name type="scientific">candidate division KSB3 bacterium</name>
    <dbReference type="NCBI Taxonomy" id="2044937"/>
    <lineage>
        <taxon>Bacteria</taxon>
        <taxon>candidate division KSB3</taxon>
    </lineage>
</organism>
<dbReference type="InterPro" id="IPR025493">
    <property type="entry name" value="DUF4384"/>
</dbReference>
<evidence type="ECO:0000256" key="1">
    <source>
        <dbReference type="SAM" id="MobiDB-lite"/>
    </source>
</evidence>
<dbReference type="Pfam" id="PF14326">
    <property type="entry name" value="DUF4384"/>
    <property type="match status" value="1"/>
</dbReference>
<accession>A0A2G6E5Y0</accession>
<dbReference type="AlphaFoldDB" id="A0A2G6E5Y0"/>
<evidence type="ECO:0000259" key="3">
    <source>
        <dbReference type="Pfam" id="PF14326"/>
    </source>
</evidence>
<feature type="compositionally biased region" description="Low complexity" evidence="1">
    <location>
        <begin position="222"/>
        <end position="235"/>
    </location>
</feature>
<dbReference type="Proteomes" id="UP000229740">
    <property type="component" value="Unassembled WGS sequence"/>
</dbReference>